<comment type="caution">
    <text evidence="1">The sequence shown here is derived from an EMBL/GenBank/DDBJ whole genome shotgun (WGS) entry which is preliminary data.</text>
</comment>
<protein>
    <submittedName>
        <fullName evidence="1">Uncharacterized protein</fullName>
    </submittedName>
</protein>
<proteinExistence type="predicted"/>
<dbReference type="EMBL" id="LLXE01000117">
    <property type="protein sequence ID" value="KUM61913.1"/>
    <property type="molecule type" value="Genomic_DNA"/>
</dbReference>
<evidence type="ECO:0000313" key="1">
    <source>
        <dbReference type="EMBL" id="KUM61913.1"/>
    </source>
</evidence>
<keyword evidence="2" id="KW-1185">Reference proteome</keyword>
<sequence length="69" mass="8039">MTPAPRAQVPRQLSINCMVYPIHRLHPFHKRYWNDWNDISNGGLIPIMTRPLIHYFSNFLSVGLHALDA</sequence>
<accession>A0A124GRP7</accession>
<dbReference type="Proteomes" id="UP000055045">
    <property type="component" value="Unassembled WGS sequence"/>
</dbReference>
<dbReference type="AlphaFoldDB" id="A0A124GRP7"/>
<evidence type="ECO:0000313" key="2">
    <source>
        <dbReference type="Proteomes" id="UP000055045"/>
    </source>
</evidence>
<reference evidence="1 2" key="1">
    <citation type="submission" date="2015-10" db="EMBL/GenBank/DDBJ databases">
        <title>Genome sequencing of Penicillium freii.</title>
        <authorList>
            <person name="Nguyen H.D."/>
            <person name="Visagie C.M."/>
            <person name="Seifert K.A."/>
        </authorList>
    </citation>
    <scope>NUCLEOTIDE SEQUENCE [LARGE SCALE GENOMIC DNA]</scope>
    <source>
        <strain evidence="1 2">DAOM 242723</strain>
    </source>
</reference>
<gene>
    <name evidence="1" type="ORF">ACN42_g5216</name>
</gene>
<organism evidence="1 2">
    <name type="scientific">Penicillium freii</name>
    <dbReference type="NCBI Taxonomy" id="48697"/>
    <lineage>
        <taxon>Eukaryota</taxon>
        <taxon>Fungi</taxon>
        <taxon>Dikarya</taxon>
        <taxon>Ascomycota</taxon>
        <taxon>Pezizomycotina</taxon>
        <taxon>Eurotiomycetes</taxon>
        <taxon>Eurotiomycetidae</taxon>
        <taxon>Eurotiales</taxon>
        <taxon>Aspergillaceae</taxon>
        <taxon>Penicillium</taxon>
    </lineage>
</organism>
<name>A0A124GRP7_PENFR</name>